<keyword evidence="8" id="KW-0472">Membrane</keyword>
<gene>
    <name evidence="10" type="ORF">CALMAC_LOCUS19304</name>
</gene>
<evidence type="ECO:0000256" key="3">
    <source>
        <dbReference type="ARBA" id="ARBA00022603"/>
    </source>
</evidence>
<evidence type="ECO:0000256" key="6">
    <source>
        <dbReference type="ARBA" id="ARBA00049477"/>
    </source>
</evidence>
<evidence type="ECO:0000256" key="7">
    <source>
        <dbReference type="PROSITE-ProRule" id="PRU00946"/>
    </source>
</evidence>
<feature type="binding site" evidence="7">
    <location>
        <position position="211"/>
    </location>
    <ligand>
        <name>S-adenosyl-L-methionine</name>
        <dbReference type="ChEBI" id="CHEBI:59789"/>
    </ligand>
</feature>
<dbReference type="GO" id="GO:0006370">
    <property type="term" value="P:7-methylguanosine mRNA capping"/>
    <property type="evidence" value="ECO:0007669"/>
    <property type="project" value="TreeGrafter"/>
</dbReference>
<evidence type="ECO:0000313" key="10">
    <source>
        <dbReference type="EMBL" id="VEN62092.1"/>
    </source>
</evidence>
<dbReference type="GO" id="GO:0005634">
    <property type="term" value="C:nucleus"/>
    <property type="evidence" value="ECO:0007669"/>
    <property type="project" value="UniProtKB-ARBA"/>
</dbReference>
<keyword evidence="3 7" id="KW-0489">Methyltransferase</keyword>
<comment type="catalytic activity">
    <reaction evidence="6">
        <text>a 5'-end (N(7)-methyl 5'-triphosphoguanosine)-(2'-O-methyl-ribonucleoside)-(ribonucleotide) in mRNA + S-adenosyl-L-methionine = a 5'-end (N(7)-methyl 5'-triphosphoguanosine)-(2'-O-methyl-ribonucleoside)-(2'-O-methyl-ribonucleotide) in mRNA + S-adenosyl-L-homocysteine + H(+)</text>
        <dbReference type="Rhea" id="RHEA:67024"/>
        <dbReference type="Rhea" id="RHEA-COMP:17169"/>
        <dbReference type="Rhea" id="RHEA-COMP:17170"/>
        <dbReference type="ChEBI" id="CHEBI:15378"/>
        <dbReference type="ChEBI" id="CHEBI:57856"/>
        <dbReference type="ChEBI" id="CHEBI:59789"/>
        <dbReference type="ChEBI" id="CHEBI:167612"/>
        <dbReference type="ChEBI" id="CHEBI:167614"/>
        <dbReference type="EC" id="2.1.1.296"/>
    </reaction>
</comment>
<evidence type="ECO:0000256" key="4">
    <source>
        <dbReference type="ARBA" id="ARBA00022679"/>
    </source>
</evidence>
<dbReference type="PANTHER" id="PTHR16121:SF2">
    <property type="entry name" value="CAP-SPECIFIC MRNA (NUCLEOSIDE-2'-O-)-METHYLTRANSFERASE 2"/>
    <property type="match status" value="1"/>
</dbReference>
<dbReference type="InterPro" id="IPR025807">
    <property type="entry name" value="Adrift-typ_MeTrfase"/>
</dbReference>
<evidence type="ECO:0000256" key="1">
    <source>
        <dbReference type="ARBA" id="ARBA00012770"/>
    </source>
</evidence>
<dbReference type="GO" id="GO:0032259">
    <property type="term" value="P:methylation"/>
    <property type="evidence" value="ECO:0007669"/>
    <property type="project" value="UniProtKB-KW"/>
</dbReference>
<sequence>MDDCLYRTYFKKVYQFQSNPDYVLPKKAFLSPKWQIPELQRKKKELNRVKGLLSKYKIKVWSKHTANRDPAGFVIKNLQETVQPELLTQAWCKFFEMLGHFPIVPEAALKERHLNSLHLCEAPGAFVCSLNHYLVSKNDDVQWNWMATTLNPNHEGNELNQMIPDDRFLRYTLSNWNFGEDFLGDISSKSNYQHLVDHPFCKQKIMLVTADGSIDCMKDPGEQERYVEHLHLCETVTGLHILERGGSFVLKIFTMFEDSTICLIYLLTCIFEKVTVFKPCTSKSGNSEVYIINLGFKGIDCTSELFQDLLQCFTNKEIYKTKSMFNLEQLPEEFLTDIHKCSEFFMKKQISTILDNIYHFENRTSSNIYILKLQIADMYFKLYDPKWIPIYRRLVPSTNVGDSWRIYNTFRLKFFNEVQVEQNSAIEAALEIKTGQCIEVVRSSKFTHKDNLNRMDIFQARTKFSELYHCILDKIKDKNTIINVSTFNLEVFHKFQKDLFFEIYDCLHSQKNIIFVNVPFVTHFLVGLLYLLLYTFESVFIGSGMIICCKRKTRSNVMQLFETIRSKYADLNKVESKISNANNDILQIIRPKYFDENVRFMNLIWNYNNQLFHQKASTRVLTFFDLHNHYT</sequence>
<dbReference type="Proteomes" id="UP000410492">
    <property type="component" value="Unassembled WGS sequence"/>
</dbReference>
<feature type="binding site" evidence="7">
    <location>
        <position position="124"/>
    </location>
    <ligand>
        <name>S-adenosyl-L-methionine</name>
        <dbReference type="ChEBI" id="CHEBI:59789"/>
    </ligand>
</feature>
<dbReference type="EC" id="2.1.1.296" evidence="1"/>
<dbReference type="AlphaFoldDB" id="A0A653DPH4"/>
<keyword evidence="8" id="KW-1133">Transmembrane helix</keyword>
<dbReference type="InterPro" id="IPR050851">
    <property type="entry name" value="mRNA_Cap_2O-Ribose_MeTrfase"/>
</dbReference>
<protein>
    <recommendedName>
        <fullName evidence="2">Cap-specific mRNA (nucleoside-2'-O-)-methyltransferase 2</fullName>
        <ecNumber evidence="1">2.1.1.296</ecNumber>
    </recommendedName>
</protein>
<dbReference type="Pfam" id="PF01728">
    <property type="entry name" value="FtsJ"/>
    <property type="match status" value="1"/>
</dbReference>
<evidence type="ECO:0000256" key="5">
    <source>
        <dbReference type="ARBA" id="ARBA00022691"/>
    </source>
</evidence>
<keyword evidence="11" id="KW-1185">Reference proteome</keyword>
<dbReference type="Gene3D" id="3.40.50.12760">
    <property type="match status" value="1"/>
</dbReference>
<feature type="transmembrane region" description="Helical" evidence="8">
    <location>
        <begin position="524"/>
        <end position="549"/>
    </location>
</feature>
<dbReference type="OrthoDB" id="429597at2759"/>
<keyword evidence="4 7" id="KW-0808">Transferase</keyword>
<feature type="active site" description="Proton acceptor" evidence="7">
    <location>
        <position position="251"/>
    </location>
</feature>
<dbReference type="PANTHER" id="PTHR16121">
    <property type="entry name" value="CAP-SPECIFIC MRNA (NUCLEOSIDE-2'-O-)-METHYLTRANSFERASE 1-RELATED"/>
    <property type="match status" value="1"/>
</dbReference>
<keyword evidence="8" id="KW-0812">Transmembrane</keyword>
<name>A0A653DPH4_CALMS</name>
<accession>A0A653DPH4</accession>
<reference evidence="10 11" key="1">
    <citation type="submission" date="2019-01" db="EMBL/GenBank/DDBJ databases">
        <authorList>
            <person name="Sayadi A."/>
        </authorList>
    </citation>
    <scope>NUCLEOTIDE SEQUENCE [LARGE SCALE GENOMIC DNA]</scope>
</reference>
<evidence type="ECO:0000313" key="11">
    <source>
        <dbReference type="Proteomes" id="UP000410492"/>
    </source>
</evidence>
<feature type="binding site" evidence="7">
    <location>
        <position position="143"/>
    </location>
    <ligand>
        <name>S-adenosyl-L-methionine</name>
        <dbReference type="ChEBI" id="CHEBI:59789"/>
    </ligand>
</feature>
<dbReference type="EMBL" id="CAACVG010013590">
    <property type="protein sequence ID" value="VEN62092.1"/>
    <property type="molecule type" value="Genomic_DNA"/>
</dbReference>
<dbReference type="PROSITE" id="PS51614">
    <property type="entry name" value="SAM_MT_ADRIFT"/>
    <property type="match status" value="1"/>
</dbReference>
<dbReference type="InterPro" id="IPR002877">
    <property type="entry name" value="RNA_MeTrfase_FtsJ_dom"/>
</dbReference>
<evidence type="ECO:0000259" key="9">
    <source>
        <dbReference type="PROSITE" id="PS51614"/>
    </source>
</evidence>
<dbReference type="GO" id="GO:0004483">
    <property type="term" value="F:methyltransferase cap1 activity"/>
    <property type="evidence" value="ECO:0007669"/>
    <property type="project" value="TreeGrafter"/>
</dbReference>
<dbReference type="InterPro" id="IPR029063">
    <property type="entry name" value="SAM-dependent_MTases_sf"/>
</dbReference>
<proteinExistence type="predicted"/>
<dbReference type="SUPFAM" id="SSF53335">
    <property type="entry name" value="S-adenosyl-L-methionine-dependent methyltransferases"/>
    <property type="match status" value="1"/>
</dbReference>
<organism evidence="10 11">
    <name type="scientific">Callosobruchus maculatus</name>
    <name type="common">Southern cowpea weevil</name>
    <name type="synonym">Pulse bruchid</name>
    <dbReference type="NCBI Taxonomy" id="64391"/>
    <lineage>
        <taxon>Eukaryota</taxon>
        <taxon>Metazoa</taxon>
        <taxon>Ecdysozoa</taxon>
        <taxon>Arthropoda</taxon>
        <taxon>Hexapoda</taxon>
        <taxon>Insecta</taxon>
        <taxon>Pterygota</taxon>
        <taxon>Neoptera</taxon>
        <taxon>Endopterygota</taxon>
        <taxon>Coleoptera</taxon>
        <taxon>Polyphaga</taxon>
        <taxon>Cucujiformia</taxon>
        <taxon>Chrysomeloidea</taxon>
        <taxon>Chrysomelidae</taxon>
        <taxon>Bruchinae</taxon>
        <taxon>Bruchini</taxon>
        <taxon>Callosobruchus</taxon>
    </lineage>
</organism>
<dbReference type="GO" id="GO:0120550">
    <property type="term" value="F:methyltransferase cap2 activity"/>
    <property type="evidence" value="ECO:0007669"/>
    <property type="project" value="UniProtKB-EC"/>
</dbReference>
<evidence type="ECO:0000256" key="2">
    <source>
        <dbReference type="ARBA" id="ARBA00021134"/>
    </source>
</evidence>
<keyword evidence="5 7" id="KW-0949">S-adenosyl-L-methionine</keyword>
<dbReference type="GO" id="GO:0005737">
    <property type="term" value="C:cytoplasm"/>
    <property type="evidence" value="ECO:0007669"/>
    <property type="project" value="TreeGrafter"/>
</dbReference>
<evidence type="ECO:0000256" key="8">
    <source>
        <dbReference type="SAM" id="Phobius"/>
    </source>
</evidence>
<feature type="domain" description="Adrift-type SAM-dependent 2'-O-MTase" evidence="9">
    <location>
        <begin position="85"/>
        <end position="298"/>
    </location>
</feature>